<dbReference type="PANTHER" id="PTHR43451:SF1">
    <property type="entry name" value="ACETYLTRANSFERASE"/>
    <property type="match status" value="1"/>
</dbReference>
<dbReference type="SUPFAM" id="SSF55729">
    <property type="entry name" value="Acyl-CoA N-acyltransferases (Nat)"/>
    <property type="match status" value="1"/>
</dbReference>
<dbReference type="STRING" id="1280947.HY30_15310"/>
<dbReference type="InterPro" id="IPR016181">
    <property type="entry name" value="Acyl_CoA_acyltransferase"/>
</dbReference>
<organism evidence="2 3">
    <name type="scientific">Hyphomonas chukchiensis</name>
    <dbReference type="NCBI Taxonomy" id="1280947"/>
    <lineage>
        <taxon>Bacteria</taxon>
        <taxon>Pseudomonadati</taxon>
        <taxon>Pseudomonadota</taxon>
        <taxon>Alphaproteobacteria</taxon>
        <taxon>Hyphomonadales</taxon>
        <taxon>Hyphomonadaceae</taxon>
        <taxon>Hyphomonas</taxon>
    </lineage>
</organism>
<dbReference type="InterPro" id="IPR000182">
    <property type="entry name" value="GNAT_dom"/>
</dbReference>
<protein>
    <recommendedName>
        <fullName evidence="1">N-acetyltransferase domain-containing protein</fullName>
    </recommendedName>
</protein>
<dbReference type="PROSITE" id="PS51186">
    <property type="entry name" value="GNAT"/>
    <property type="match status" value="1"/>
</dbReference>
<dbReference type="RefSeq" id="WP_034738384.1">
    <property type="nucleotide sequence ID" value="NZ_AWFG01000017.1"/>
</dbReference>
<sequence length="162" mass="17636">MRQPDGDLTVRAYVPDDVPRLAEIFREAVAAIGPADYSAAQVAAWLRRVPSAEGLAERLGDGRRVWVLADQAGCAFAFVDLEPDGHVDLLYASPAIAGTGVVAGLVAHLETHARDAGMVRLYAEASAAARRFFLKRGYAVSERRDFQIDGVEIHNFAMEKRL</sequence>
<dbReference type="AlphaFoldDB" id="A0A062UL10"/>
<evidence type="ECO:0000313" key="2">
    <source>
        <dbReference type="EMBL" id="KCZ59362.1"/>
    </source>
</evidence>
<evidence type="ECO:0000259" key="1">
    <source>
        <dbReference type="PROSITE" id="PS51186"/>
    </source>
</evidence>
<dbReference type="EMBL" id="AWFG01000017">
    <property type="protein sequence ID" value="KCZ59362.1"/>
    <property type="molecule type" value="Genomic_DNA"/>
</dbReference>
<dbReference type="InterPro" id="IPR052564">
    <property type="entry name" value="N-acetyltrans/Recomb-assoc"/>
</dbReference>
<evidence type="ECO:0000313" key="3">
    <source>
        <dbReference type="Proteomes" id="UP000027190"/>
    </source>
</evidence>
<dbReference type="Pfam" id="PF13673">
    <property type="entry name" value="Acetyltransf_10"/>
    <property type="match status" value="1"/>
</dbReference>
<name>A0A062UL10_9PROT</name>
<keyword evidence="3" id="KW-1185">Reference proteome</keyword>
<feature type="domain" description="N-acetyltransferase" evidence="1">
    <location>
        <begin position="8"/>
        <end position="162"/>
    </location>
</feature>
<dbReference type="PANTHER" id="PTHR43451">
    <property type="entry name" value="ACETYLTRANSFERASE (GNAT) FAMILY PROTEIN"/>
    <property type="match status" value="1"/>
</dbReference>
<dbReference type="Gene3D" id="3.40.630.30">
    <property type="match status" value="1"/>
</dbReference>
<gene>
    <name evidence="2" type="ORF">HY30_15310</name>
</gene>
<dbReference type="Proteomes" id="UP000027190">
    <property type="component" value="Unassembled WGS sequence"/>
</dbReference>
<dbReference type="PATRIC" id="fig|1280947.3.peg.1376"/>
<dbReference type="OrthoDB" id="9789081at2"/>
<dbReference type="GO" id="GO:0016747">
    <property type="term" value="F:acyltransferase activity, transferring groups other than amino-acyl groups"/>
    <property type="evidence" value="ECO:0007669"/>
    <property type="project" value="InterPro"/>
</dbReference>
<proteinExistence type="predicted"/>
<dbReference type="eggNOG" id="COG1247">
    <property type="taxonomic scope" value="Bacteria"/>
</dbReference>
<comment type="caution">
    <text evidence="2">The sequence shown here is derived from an EMBL/GenBank/DDBJ whole genome shotgun (WGS) entry which is preliminary data.</text>
</comment>
<accession>A0A062UL10</accession>
<reference evidence="2 3" key="1">
    <citation type="journal article" date="2014" name="Antonie Van Leeuwenhoek">
        <title>Hyphomonas beringensis sp. nov. and Hyphomonas chukchiensis sp. nov., isolated from surface seawater of the Bering Sea and Chukchi Sea.</title>
        <authorList>
            <person name="Li C."/>
            <person name="Lai Q."/>
            <person name="Li G."/>
            <person name="Dong C."/>
            <person name="Wang J."/>
            <person name="Liao Y."/>
            <person name="Shao Z."/>
        </authorList>
    </citation>
    <scope>NUCLEOTIDE SEQUENCE [LARGE SCALE GENOMIC DNA]</scope>
    <source>
        <strain evidence="2 3">BH-BN04-4</strain>
    </source>
</reference>